<dbReference type="GO" id="GO:0005344">
    <property type="term" value="F:oxygen carrier activity"/>
    <property type="evidence" value="ECO:0007669"/>
    <property type="project" value="UniProtKB-KW"/>
</dbReference>
<evidence type="ECO:0000256" key="3">
    <source>
        <dbReference type="ARBA" id="ARBA00023004"/>
    </source>
</evidence>
<name>A0A7I8VTM9_9ANNE</name>
<comment type="similarity">
    <text evidence="4">Belongs to the globin family.</text>
</comment>
<accession>A0A7I8VTM9</accession>
<dbReference type="PANTHER" id="PTHR46458">
    <property type="entry name" value="BLR2807 PROTEIN"/>
    <property type="match status" value="1"/>
</dbReference>
<sequence length="182" mass="21158">MGCLQSKASDKGFKDPPAKQLDSRLPFENYRQFFNFKNSWKTVARKTDACAQENMLLFFERFPQHKALHTDLANLSEEQLKMSMAFQNQSEAIFNLFDDVLQKCDNNVDGAIRDCLVAGEKHKHIPGFQPEYFKDMEDTFLQACRTALEDRFSEATEQNFKHFYGFVTQQMCRALGSENNRI</sequence>
<evidence type="ECO:0000256" key="4">
    <source>
        <dbReference type="RuleBase" id="RU000356"/>
    </source>
</evidence>
<dbReference type="Pfam" id="PF00042">
    <property type="entry name" value="Globin"/>
    <property type="match status" value="1"/>
</dbReference>
<evidence type="ECO:0000313" key="7">
    <source>
        <dbReference type="EMBL" id="CAD5118894.1"/>
    </source>
</evidence>
<keyword evidence="2" id="KW-0479">Metal-binding</keyword>
<keyword evidence="4" id="KW-0813">Transport</keyword>
<dbReference type="InterPro" id="IPR000971">
    <property type="entry name" value="Globin"/>
</dbReference>
<dbReference type="Gene3D" id="1.10.490.10">
    <property type="entry name" value="Globins"/>
    <property type="match status" value="1"/>
</dbReference>
<dbReference type="InterPro" id="IPR050532">
    <property type="entry name" value="Globin-like_OT"/>
</dbReference>
<dbReference type="GO" id="GO:0020037">
    <property type="term" value="F:heme binding"/>
    <property type="evidence" value="ECO:0007669"/>
    <property type="project" value="InterPro"/>
</dbReference>
<dbReference type="InterPro" id="IPR012292">
    <property type="entry name" value="Globin/Proto"/>
</dbReference>
<dbReference type="AlphaFoldDB" id="A0A7I8VTM9"/>
<keyword evidence="8" id="KW-1185">Reference proteome</keyword>
<protein>
    <submittedName>
        <fullName evidence="7">DgyrCDS7568</fullName>
    </submittedName>
</protein>
<keyword evidence="1 4" id="KW-0349">Heme</keyword>
<dbReference type="GO" id="GO:0019825">
    <property type="term" value="F:oxygen binding"/>
    <property type="evidence" value="ECO:0007669"/>
    <property type="project" value="InterPro"/>
</dbReference>
<dbReference type="SUPFAM" id="SSF46458">
    <property type="entry name" value="Globin-like"/>
    <property type="match status" value="1"/>
</dbReference>
<evidence type="ECO:0000313" key="8">
    <source>
        <dbReference type="Proteomes" id="UP000549394"/>
    </source>
</evidence>
<keyword evidence="4" id="KW-0561">Oxygen transport</keyword>
<organism evidence="7 8">
    <name type="scientific">Dimorphilus gyrociliatus</name>
    <dbReference type="NCBI Taxonomy" id="2664684"/>
    <lineage>
        <taxon>Eukaryota</taxon>
        <taxon>Metazoa</taxon>
        <taxon>Spiralia</taxon>
        <taxon>Lophotrochozoa</taxon>
        <taxon>Annelida</taxon>
        <taxon>Polychaeta</taxon>
        <taxon>Polychaeta incertae sedis</taxon>
        <taxon>Dinophilidae</taxon>
        <taxon>Dimorphilus</taxon>
    </lineage>
</organism>
<dbReference type="EMBL" id="CAJFCJ010000009">
    <property type="protein sequence ID" value="CAD5118894.1"/>
    <property type="molecule type" value="Genomic_DNA"/>
</dbReference>
<dbReference type="PANTHER" id="PTHR46458:SF5">
    <property type="entry name" value="GLOBIN FAMILY PROFILE DOMAIN-CONTAINING PROTEIN"/>
    <property type="match status" value="1"/>
</dbReference>
<evidence type="ECO:0000256" key="5">
    <source>
        <dbReference type="SAM" id="MobiDB-lite"/>
    </source>
</evidence>
<keyword evidence="3" id="KW-0408">Iron</keyword>
<dbReference type="GO" id="GO:0046872">
    <property type="term" value="F:metal ion binding"/>
    <property type="evidence" value="ECO:0007669"/>
    <property type="project" value="UniProtKB-KW"/>
</dbReference>
<evidence type="ECO:0000259" key="6">
    <source>
        <dbReference type="PROSITE" id="PS01033"/>
    </source>
</evidence>
<evidence type="ECO:0000256" key="2">
    <source>
        <dbReference type="ARBA" id="ARBA00022723"/>
    </source>
</evidence>
<feature type="domain" description="Globin" evidence="6">
    <location>
        <begin position="26"/>
        <end position="176"/>
    </location>
</feature>
<evidence type="ECO:0000256" key="1">
    <source>
        <dbReference type="ARBA" id="ARBA00022617"/>
    </source>
</evidence>
<reference evidence="7 8" key="1">
    <citation type="submission" date="2020-08" db="EMBL/GenBank/DDBJ databases">
        <authorList>
            <person name="Hejnol A."/>
        </authorList>
    </citation>
    <scope>NUCLEOTIDE SEQUENCE [LARGE SCALE GENOMIC DNA]</scope>
</reference>
<proteinExistence type="inferred from homology"/>
<dbReference type="Proteomes" id="UP000549394">
    <property type="component" value="Unassembled WGS sequence"/>
</dbReference>
<dbReference type="OrthoDB" id="6344802at2759"/>
<dbReference type="PROSITE" id="PS01033">
    <property type="entry name" value="GLOBIN"/>
    <property type="match status" value="1"/>
</dbReference>
<feature type="region of interest" description="Disordered" evidence="5">
    <location>
        <begin position="1"/>
        <end position="20"/>
    </location>
</feature>
<dbReference type="InterPro" id="IPR009050">
    <property type="entry name" value="Globin-like_sf"/>
</dbReference>
<comment type="caution">
    <text evidence="7">The sequence shown here is derived from an EMBL/GenBank/DDBJ whole genome shotgun (WGS) entry which is preliminary data.</text>
</comment>
<feature type="compositionally biased region" description="Basic and acidic residues" evidence="5">
    <location>
        <begin position="8"/>
        <end position="17"/>
    </location>
</feature>
<gene>
    <name evidence="7" type="ORF">DGYR_LOCUS7204</name>
</gene>